<keyword evidence="3" id="KW-1185">Reference proteome</keyword>
<sequence length="101" mass="11181">MVSVKYVVRVKCLEKMSMAETNLINKRATRFGVFTTFDLLSVVLVHCGSPGASLGRDAIVPECEMIYHLCSNALSALIQRKTPMTTTMWAITWPILKGSTT</sequence>
<evidence type="ECO:0000313" key="3">
    <source>
        <dbReference type="Proteomes" id="UP000595140"/>
    </source>
</evidence>
<dbReference type="AlphaFoldDB" id="A0A484MGE2"/>
<protein>
    <submittedName>
        <fullName evidence="2">Uncharacterized protein</fullName>
    </submittedName>
</protein>
<dbReference type="EMBL" id="OOIL02003403">
    <property type="protein sequence ID" value="VFQ87875.1"/>
    <property type="molecule type" value="Genomic_DNA"/>
</dbReference>
<proteinExistence type="predicted"/>
<gene>
    <name evidence="1" type="ORF">CCAM_LOCUS29651</name>
    <name evidence="2" type="ORF">CCAM_LOCUS29658</name>
</gene>
<dbReference type="Proteomes" id="UP000595140">
    <property type="component" value="Unassembled WGS sequence"/>
</dbReference>
<reference evidence="2 3" key="1">
    <citation type="submission" date="2018-04" db="EMBL/GenBank/DDBJ databases">
        <authorList>
            <person name="Vogel A."/>
        </authorList>
    </citation>
    <scope>NUCLEOTIDE SEQUENCE [LARGE SCALE GENOMIC DNA]</scope>
</reference>
<name>A0A484MGE2_9ASTE</name>
<dbReference type="EMBL" id="OOIL02003403">
    <property type="protein sequence ID" value="VFQ87882.1"/>
    <property type="molecule type" value="Genomic_DNA"/>
</dbReference>
<accession>A0A484MGE2</accession>
<evidence type="ECO:0000313" key="1">
    <source>
        <dbReference type="EMBL" id="VFQ87875.1"/>
    </source>
</evidence>
<evidence type="ECO:0000313" key="2">
    <source>
        <dbReference type="EMBL" id="VFQ87882.1"/>
    </source>
</evidence>
<organism evidence="2 3">
    <name type="scientific">Cuscuta campestris</name>
    <dbReference type="NCBI Taxonomy" id="132261"/>
    <lineage>
        <taxon>Eukaryota</taxon>
        <taxon>Viridiplantae</taxon>
        <taxon>Streptophyta</taxon>
        <taxon>Embryophyta</taxon>
        <taxon>Tracheophyta</taxon>
        <taxon>Spermatophyta</taxon>
        <taxon>Magnoliopsida</taxon>
        <taxon>eudicotyledons</taxon>
        <taxon>Gunneridae</taxon>
        <taxon>Pentapetalae</taxon>
        <taxon>asterids</taxon>
        <taxon>lamiids</taxon>
        <taxon>Solanales</taxon>
        <taxon>Convolvulaceae</taxon>
        <taxon>Cuscuteae</taxon>
        <taxon>Cuscuta</taxon>
        <taxon>Cuscuta subgen. Grammica</taxon>
        <taxon>Cuscuta sect. Cleistogrammica</taxon>
    </lineage>
</organism>